<keyword evidence="3" id="KW-1185">Reference proteome</keyword>
<organism evidence="2 3">
    <name type="scientific">Zizania palustris</name>
    <name type="common">Northern wild rice</name>
    <dbReference type="NCBI Taxonomy" id="103762"/>
    <lineage>
        <taxon>Eukaryota</taxon>
        <taxon>Viridiplantae</taxon>
        <taxon>Streptophyta</taxon>
        <taxon>Embryophyta</taxon>
        <taxon>Tracheophyta</taxon>
        <taxon>Spermatophyta</taxon>
        <taxon>Magnoliopsida</taxon>
        <taxon>Liliopsida</taxon>
        <taxon>Poales</taxon>
        <taxon>Poaceae</taxon>
        <taxon>BOP clade</taxon>
        <taxon>Oryzoideae</taxon>
        <taxon>Oryzeae</taxon>
        <taxon>Zizaniinae</taxon>
        <taxon>Zizania</taxon>
    </lineage>
</organism>
<evidence type="ECO:0000256" key="1">
    <source>
        <dbReference type="SAM" id="MobiDB-lite"/>
    </source>
</evidence>
<sequence length="76" mass="7812">MVTSTTTTKVSKPLAKVLTELVHSVTGIEAYLAARDSQFSFGPTRVRAAVPGPPFTPGLTTLPPSLPTVGLSMGGT</sequence>
<proteinExistence type="predicted"/>
<reference evidence="2" key="2">
    <citation type="submission" date="2021-02" db="EMBL/GenBank/DDBJ databases">
        <authorList>
            <person name="Kimball J.A."/>
            <person name="Haas M.W."/>
            <person name="Macchietto M."/>
            <person name="Kono T."/>
            <person name="Duquette J."/>
            <person name="Shao M."/>
        </authorList>
    </citation>
    <scope>NUCLEOTIDE SEQUENCE</scope>
    <source>
        <tissue evidence="2">Fresh leaf tissue</tissue>
    </source>
</reference>
<dbReference type="Proteomes" id="UP000729402">
    <property type="component" value="Unassembled WGS sequence"/>
</dbReference>
<reference evidence="2" key="1">
    <citation type="journal article" date="2021" name="bioRxiv">
        <title>Whole Genome Assembly and Annotation of Northern Wild Rice, Zizania palustris L., Supports a Whole Genome Duplication in the Zizania Genus.</title>
        <authorList>
            <person name="Haas M."/>
            <person name="Kono T."/>
            <person name="Macchietto M."/>
            <person name="Millas R."/>
            <person name="McGilp L."/>
            <person name="Shao M."/>
            <person name="Duquette J."/>
            <person name="Hirsch C.N."/>
            <person name="Kimball J."/>
        </authorList>
    </citation>
    <scope>NUCLEOTIDE SEQUENCE</scope>
    <source>
        <tissue evidence="2">Fresh leaf tissue</tissue>
    </source>
</reference>
<protein>
    <submittedName>
        <fullName evidence="2">Uncharacterized protein</fullName>
    </submittedName>
</protein>
<dbReference type="AlphaFoldDB" id="A0A8J5TJR0"/>
<gene>
    <name evidence="2" type="ORF">GUJ93_ZPchr0007g4761</name>
</gene>
<comment type="caution">
    <text evidence="2">The sequence shown here is derived from an EMBL/GenBank/DDBJ whole genome shotgun (WGS) entry which is preliminary data.</text>
</comment>
<dbReference type="EMBL" id="JAAALK010000282">
    <property type="protein sequence ID" value="KAG8080646.1"/>
    <property type="molecule type" value="Genomic_DNA"/>
</dbReference>
<name>A0A8J5TJR0_ZIZPA</name>
<evidence type="ECO:0000313" key="3">
    <source>
        <dbReference type="Proteomes" id="UP000729402"/>
    </source>
</evidence>
<feature type="region of interest" description="Disordered" evidence="1">
    <location>
        <begin position="55"/>
        <end position="76"/>
    </location>
</feature>
<evidence type="ECO:0000313" key="2">
    <source>
        <dbReference type="EMBL" id="KAG8080646.1"/>
    </source>
</evidence>
<feature type="compositionally biased region" description="Low complexity" evidence="1">
    <location>
        <begin position="57"/>
        <end position="76"/>
    </location>
</feature>
<accession>A0A8J5TJR0</accession>